<keyword evidence="5" id="KW-0813">Transport</keyword>
<evidence type="ECO:0000256" key="7">
    <source>
        <dbReference type="ARBA" id="ARBA00022692"/>
    </source>
</evidence>
<comment type="subcellular location">
    <subcellularLocation>
        <location evidence="2">Cell membrane</location>
        <topology evidence="2">Multi-pass membrane protein</topology>
    </subcellularLocation>
</comment>
<accession>A0A124FXP8</accession>
<evidence type="ECO:0000256" key="8">
    <source>
        <dbReference type="ARBA" id="ARBA00022989"/>
    </source>
</evidence>
<evidence type="ECO:0000256" key="2">
    <source>
        <dbReference type="ARBA" id="ARBA00004651"/>
    </source>
</evidence>
<keyword evidence="7 10" id="KW-0812">Transmembrane</keyword>
<gene>
    <name evidence="11" type="ORF">XD92_0093</name>
</gene>
<organism evidence="11 12">
    <name type="scientific">Proteiniphilum acetatigenes</name>
    <dbReference type="NCBI Taxonomy" id="294710"/>
    <lineage>
        <taxon>Bacteria</taxon>
        <taxon>Pseudomonadati</taxon>
        <taxon>Bacteroidota</taxon>
        <taxon>Bacteroidia</taxon>
        <taxon>Bacteroidales</taxon>
        <taxon>Dysgonomonadaceae</taxon>
        <taxon>Proteiniphilum</taxon>
    </lineage>
</organism>
<evidence type="ECO:0000313" key="12">
    <source>
        <dbReference type="Proteomes" id="UP000053860"/>
    </source>
</evidence>
<feature type="transmembrane region" description="Helical" evidence="10">
    <location>
        <begin position="24"/>
        <end position="43"/>
    </location>
</feature>
<feature type="transmembrane region" description="Helical" evidence="10">
    <location>
        <begin position="88"/>
        <end position="107"/>
    </location>
</feature>
<evidence type="ECO:0000256" key="9">
    <source>
        <dbReference type="ARBA" id="ARBA00023136"/>
    </source>
</evidence>
<feature type="transmembrane region" description="Helical" evidence="10">
    <location>
        <begin position="119"/>
        <end position="140"/>
    </location>
</feature>
<comment type="caution">
    <text evidence="11">The sequence shown here is derived from an EMBL/GenBank/DDBJ whole genome shotgun (WGS) entry which is preliminary data.</text>
</comment>
<keyword evidence="8 10" id="KW-1133">Transmembrane helix</keyword>
<name>A0A124FXP8_9BACT</name>
<proteinExistence type="inferred from homology"/>
<comment type="function">
    <text evidence="1">Required for nicotinamide riboside transport across the inner membrane.</text>
</comment>
<dbReference type="Pfam" id="PF04973">
    <property type="entry name" value="NMN_transporter"/>
    <property type="match status" value="1"/>
</dbReference>
<keyword evidence="6" id="KW-1003">Cell membrane</keyword>
<evidence type="ECO:0000313" key="11">
    <source>
        <dbReference type="EMBL" id="KUK78727.1"/>
    </source>
</evidence>
<dbReference type="PANTHER" id="PTHR36122">
    <property type="entry name" value="NICOTINAMIDE RIBOSIDE TRANSPORTER PNUC"/>
    <property type="match status" value="1"/>
</dbReference>
<evidence type="ECO:0000256" key="3">
    <source>
        <dbReference type="ARBA" id="ARBA00006669"/>
    </source>
</evidence>
<dbReference type="Proteomes" id="UP000053860">
    <property type="component" value="Unassembled WGS sequence"/>
</dbReference>
<reference evidence="12" key="1">
    <citation type="journal article" date="2015" name="MBio">
        <title>Genome-Resolved Metagenomic Analysis Reveals Roles for Candidate Phyla and Other Microbial Community Members in Biogeochemical Transformations in Oil Reservoirs.</title>
        <authorList>
            <person name="Hu P."/>
            <person name="Tom L."/>
            <person name="Singh A."/>
            <person name="Thomas B.C."/>
            <person name="Baker B.J."/>
            <person name="Piceno Y.M."/>
            <person name="Andersen G.L."/>
            <person name="Banfield J.F."/>
        </authorList>
    </citation>
    <scope>NUCLEOTIDE SEQUENCE [LARGE SCALE GENOMIC DNA]</scope>
</reference>
<dbReference type="AlphaFoldDB" id="A0A124FXP8"/>
<sequence length="195" mass="22601">MNWIEPTAALLGILSVWYARRENILVFPFGIASVAIYIYICFVARLYANAGINVVYLISNIYGWYMWSRTGDDNQKLQISRNTPTQNILSWIAVVVIYVSVFFLLRRVNSNDSAYLHSWLPWIDASNTAFFLVATILMAVKKLENWQFWIIGNIVSIPIYASQELYYTAIQYTVFLVLAILGRREWNAKTRKNHA</sequence>
<dbReference type="GO" id="GO:0034257">
    <property type="term" value="F:nicotinamide riboside transmembrane transporter activity"/>
    <property type="evidence" value="ECO:0007669"/>
    <property type="project" value="InterPro"/>
</dbReference>
<dbReference type="EMBL" id="LGGN01000007">
    <property type="protein sequence ID" value="KUK78727.1"/>
    <property type="molecule type" value="Genomic_DNA"/>
</dbReference>
<evidence type="ECO:0000256" key="1">
    <source>
        <dbReference type="ARBA" id="ARBA00002672"/>
    </source>
</evidence>
<feature type="transmembrane region" description="Helical" evidence="10">
    <location>
        <begin position="50"/>
        <end position="68"/>
    </location>
</feature>
<dbReference type="PANTHER" id="PTHR36122:SF2">
    <property type="entry name" value="NICOTINAMIDE RIBOSIDE TRANSPORTER PNUC"/>
    <property type="match status" value="1"/>
</dbReference>
<evidence type="ECO:0000256" key="4">
    <source>
        <dbReference type="ARBA" id="ARBA00017522"/>
    </source>
</evidence>
<dbReference type="InterPro" id="IPR006419">
    <property type="entry name" value="NMN_transpt_PnuC"/>
</dbReference>
<evidence type="ECO:0000256" key="5">
    <source>
        <dbReference type="ARBA" id="ARBA00022448"/>
    </source>
</evidence>
<comment type="similarity">
    <text evidence="3">Belongs to the nicotinamide ribonucleoside (NR) uptake permease (TC 4.B.1) family.</text>
</comment>
<dbReference type="NCBIfam" id="TIGR01528">
    <property type="entry name" value="NMN_trans_PnuC"/>
    <property type="match status" value="1"/>
</dbReference>
<protein>
    <recommendedName>
        <fullName evidence="4">Nicotinamide riboside transporter PnuC</fullName>
    </recommendedName>
</protein>
<feature type="transmembrane region" description="Helical" evidence="10">
    <location>
        <begin position="165"/>
        <end position="182"/>
    </location>
</feature>
<keyword evidence="9 10" id="KW-0472">Membrane</keyword>
<evidence type="ECO:0000256" key="10">
    <source>
        <dbReference type="SAM" id="Phobius"/>
    </source>
</evidence>
<dbReference type="GO" id="GO:0005886">
    <property type="term" value="C:plasma membrane"/>
    <property type="evidence" value="ECO:0007669"/>
    <property type="project" value="UniProtKB-SubCell"/>
</dbReference>
<evidence type="ECO:0000256" key="6">
    <source>
        <dbReference type="ARBA" id="ARBA00022475"/>
    </source>
</evidence>